<dbReference type="Gene3D" id="3.30.70.2970">
    <property type="entry name" value="Protein of unknown function (DUF541), domain 2"/>
    <property type="match status" value="1"/>
</dbReference>
<organism evidence="1 2">
    <name type="scientific">Paenibacillus rigui</name>
    <dbReference type="NCBI Taxonomy" id="554312"/>
    <lineage>
        <taxon>Bacteria</taxon>
        <taxon>Bacillati</taxon>
        <taxon>Bacillota</taxon>
        <taxon>Bacilli</taxon>
        <taxon>Bacillales</taxon>
        <taxon>Paenibacillaceae</taxon>
        <taxon>Paenibacillus</taxon>
    </lineage>
</organism>
<comment type="caution">
    <text evidence="1">The sequence shown here is derived from an EMBL/GenBank/DDBJ whole genome shotgun (WGS) entry which is preliminary data.</text>
</comment>
<dbReference type="Pfam" id="PF04402">
    <property type="entry name" value="SIMPL"/>
    <property type="match status" value="1"/>
</dbReference>
<protein>
    <submittedName>
        <fullName evidence="1">SIMPL domain-containing protein</fullName>
    </submittedName>
</protein>
<dbReference type="Gene3D" id="3.30.110.170">
    <property type="entry name" value="Protein of unknown function (DUF541), domain 1"/>
    <property type="match status" value="1"/>
</dbReference>
<proteinExistence type="predicted"/>
<dbReference type="EMBL" id="NMQW01000020">
    <property type="protein sequence ID" value="OXM85586.1"/>
    <property type="molecule type" value="Genomic_DNA"/>
</dbReference>
<dbReference type="AlphaFoldDB" id="A0A229UQ22"/>
<name>A0A229UQ22_9BACL</name>
<keyword evidence="2" id="KW-1185">Reference proteome</keyword>
<gene>
    <name evidence="1" type="ORF">CF651_14455</name>
</gene>
<sequence>MNQIEVTGEGTVSASPNQSMVTLGAITENPTLTTAQLENNTIVTSIIDSLTRLNIPKDHIQTVDYRIDMQYTFDEGKQHFKGYQVTHLLQVTIEPIEKTGLVVDTAVNHGANSISTIRFMNTHPEIYYNHALTLAIHNAQTKASTIANTLQVKLSPYPFNVQEETRSQTPIPYSAAQFAESKTAPIQTGALQITAAIKAKFAYSSPTGKLDGFA</sequence>
<accession>A0A229UQ22</accession>
<dbReference type="InterPro" id="IPR052022">
    <property type="entry name" value="26kDa_periplasmic_antigen"/>
</dbReference>
<dbReference type="RefSeq" id="WP_094015577.1">
    <property type="nucleotide sequence ID" value="NZ_NMQW01000020.1"/>
</dbReference>
<dbReference type="OrthoDB" id="9785192at2"/>
<reference evidence="1 2" key="1">
    <citation type="submission" date="2017-07" db="EMBL/GenBank/DDBJ databases">
        <title>Genome sequencing and assembly of Paenibacillus rigui.</title>
        <authorList>
            <person name="Mayilraj S."/>
        </authorList>
    </citation>
    <scope>NUCLEOTIDE SEQUENCE [LARGE SCALE GENOMIC DNA]</scope>
    <source>
        <strain evidence="1 2">JCM 16352</strain>
    </source>
</reference>
<dbReference type="GO" id="GO:0006974">
    <property type="term" value="P:DNA damage response"/>
    <property type="evidence" value="ECO:0007669"/>
    <property type="project" value="TreeGrafter"/>
</dbReference>
<dbReference type="Proteomes" id="UP000215509">
    <property type="component" value="Unassembled WGS sequence"/>
</dbReference>
<dbReference type="PANTHER" id="PTHR34387:SF1">
    <property type="entry name" value="PERIPLASMIC IMMUNOGENIC PROTEIN"/>
    <property type="match status" value="1"/>
</dbReference>
<dbReference type="InterPro" id="IPR007497">
    <property type="entry name" value="SIMPL/DUF541"/>
</dbReference>
<dbReference type="PANTHER" id="PTHR34387">
    <property type="entry name" value="SLR1258 PROTEIN"/>
    <property type="match status" value="1"/>
</dbReference>
<evidence type="ECO:0000313" key="1">
    <source>
        <dbReference type="EMBL" id="OXM85586.1"/>
    </source>
</evidence>
<evidence type="ECO:0000313" key="2">
    <source>
        <dbReference type="Proteomes" id="UP000215509"/>
    </source>
</evidence>